<reference evidence="1" key="1">
    <citation type="submission" date="2021-02" db="EMBL/GenBank/DDBJ databases">
        <authorList>
            <consortium name="DOE Joint Genome Institute"/>
            <person name="Ahrendt S."/>
            <person name="Looney B.P."/>
            <person name="Miyauchi S."/>
            <person name="Morin E."/>
            <person name="Drula E."/>
            <person name="Courty P.E."/>
            <person name="Chicoki N."/>
            <person name="Fauchery L."/>
            <person name="Kohler A."/>
            <person name="Kuo A."/>
            <person name="Labutti K."/>
            <person name="Pangilinan J."/>
            <person name="Lipzen A."/>
            <person name="Riley R."/>
            <person name="Andreopoulos W."/>
            <person name="He G."/>
            <person name="Johnson J."/>
            <person name="Barry K.W."/>
            <person name="Grigoriev I.V."/>
            <person name="Nagy L."/>
            <person name="Hibbett D."/>
            <person name="Henrissat B."/>
            <person name="Matheny P.B."/>
            <person name="Labbe J."/>
            <person name="Martin F."/>
        </authorList>
    </citation>
    <scope>NUCLEOTIDE SEQUENCE</scope>
    <source>
        <strain evidence="1">FP105234-sp</strain>
    </source>
</reference>
<reference evidence="1" key="2">
    <citation type="journal article" date="2022" name="New Phytol.">
        <title>Evolutionary transition to the ectomycorrhizal habit in the genomes of a hyperdiverse lineage of mushroom-forming fungi.</title>
        <authorList>
            <person name="Looney B."/>
            <person name="Miyauchi S."/>
            <person name="Morin E."/>
            <person name="Drula E."/>
            <person name="Courty P.E."/>
            <person name="Kohler A."/>
            <person name="Kuo A."/>
            <person name="LaButti K."/>
            <person name="Pangilinan J."/>
            <person name="Lipzen A."/>
            <person name="Riley R."/>
            <person name="Andreopoulos W."/>
            <person name="He G."/>
            <person name="Johnson J."/>
            <person name="Nolan M."/>
            <person name="Tritt A."/>
            <person name="Barry K.W."/>
            <person name="Grigoriev I.V."/>
            <person name="Nagy L.G."/>
            <person name="Hibbett D."/>
            <person name="Henrissat B."/>
            <person name="Matheny P.B."/>
            <person name="Labbe J."/>
            <person name="Martin F.M."/>
        </authorList>
    </citation>
    <scope>NUCLEOTIDE SEQUENCE</scope>
    <source>
        <strain evidence="1">FP105234-sp</strain>
    </source>
</reference>
<organism evidence="1 2">
    <name type="scientific">Auriscalpium vulgare</name>
    <dbReference type="NCBI Taxonomy" id="40419"/>
    <lineage>
        <taxon>Eukaryota</taxon>
        <taxon>Fungi</taxon>
        <taxon>Dikarya</taxon>
        <taxon>Basidiomycota</taxon>
        <taxon>Agaricomycotina</taxon>
        <taxon>Agaricomycetes</taxon>
        <taxon>Russulales</taxon>
        <taxon>Auriscalpiaceae</taxon>
        <taxon>Auriscalpium</taxon>
    </lineage>
</organism>
<protein>
    <submittedName>
        <fullName evidence="1">Uncharacterized protein</fullName>
    </submittedName>
</protein>
<evidence type="ECO:0000313" key="2">
    <source>
        <dbReference type="Proteomes" id="UP000814033"/>
    </source>
</evidence>
<feature type="non-terminal residue" evidence="1">
    <location>
        <position position="195"/>
    </location>
</feature>
<proteinExistence type="predicted"/>
<evidence type="ECO:0000313" key="1">
    <source>
        <dbReference type="EMBL" id="KAI0050821.1"/>
    </source>
</evidence>
<dbReference type="EMBL" id="MU275858">
    <property type="protein sequence ID" value="KAI0050821.1"/>
    <property type="molecule type" value="Genomic_DNA"/>
</dbReference>
<dbReference type="Proteomes" id="UP000814033">
    <property type="component" value="Unassembled WGS sequence"/>
</dbReference>
<sequence length="195" mass="22142">PWFPHTPHSWHSTAQPLPPPQIHTLLNGGALPQYLQLDLSAFELRPYRRIGGGMSVALTTQELDQPATTPELTRLRVICELIPQWPVDLSVSGTQLTPSRTGRAQIPYITLGDVLFAVHRMLHKKISHGDWGQLTGSQETEVARAYTRRFKAFAAVERQQQREGVKKVDYLLRNYFFKGMSWVSAENGVERMKLL</sequence>
<keyword evidence="2" id="KW-1185">Reference proteome</keyword>
<comment type="caution">
    <text evidence="1">The sequence shown here is derived from an EMBL/GenBank/DDBJ whole genome shotgun (WGS) entry which is preliminary data.</text>
</comment>
<gene>
    <name evidence="1" type="ORF">FA95DRAFT_1453353</name>
</gene>
<name>A0ACB8S4J5_9AGAM</name>
<feature type="non-terminal residue" evidence="1">
    <location>
        <position position="1"/>
    </location>
</feature>
<accession>A0ACB8S4J5</accession>